<dbReference type="InterPro" id="IPR017221">
    <property type="entry name" value="DUF34/NIF3_bac"/>
</dbReference>
<dbReference type="PANTHER" id="PTHR13799:SF14">
    <property type="entry name" value="GTP CYCLOHYDROLASE 1 TYPE 2 HOMOLOG"/>
    <property type="match status" value="1"/>
</dbReference>
<dbReference type="PIRSF" id="PIRSF037489">
    <property type="entry name" value="UCP037489_NIF3_YqfO"/>
    <property type="match status" value="1"/>
</dbReference>
<dbReference type="Gene3D" id="3.30.70.120">
    <property type="match status" value="1"/>
</dbReference>
<evidence type="ECO:0000256" key="6">
    <source>
        <dbReference type="PIRSR" id="PIRSR602678-1"/>
    </source>
</evidence>
<name>A0A1Z4BNX7_9FLAO</name>
<dbReference type="InterPro" id="IPR002678">
    <property type="entry name" value="DUF34/NIF3"/>
</dbReference>
<evidence type="ECO:0000313" key="8">
    <source>
        <dbReference type="Proteomes" id="UP000197007"/>
    </source>
</evidence>
<keyword evidence="4 5" id="KW-0479">Metal-binding</keyword>
<gene>
    <name evidence="7" type="ORF">CBG49_07845</name>
</gene>
<dbReference type="FunFam" id="3.30.70.120:FF:000006">
    <property type="entry name" value="GTP cyclohydrolase 1 type 2 homolog"/>
    <property type="match status" value="1"/>
</dbReference>
<dbReference type="GO" id="GO:0005737">
    <property type="term" value="C:cytoplasm"/>
    <property type="evidence" value="ECO:0007669"/>
    <property type="project" value="TreeGrafter"/>
</dbReference>
<accession>A0A1Z4BNX7</accession>
<evidence type="ECO:0000313" key="7">
    <source>
        <dbReference type="EMBL" id="ASF42991.1"/>
    </source>
</evidence>
<proteinExistence type="inferred from homology"/>
<dbReference type="SUPFAM" id="SSF102705">
    <property type="entry name" value="NIF3 (NGG1p interacting factor 3)-like"/>
    <property type="match status" value="1"/>
</dbReference>
<protein>
    <recommendedName>
        <fullName evidence="3 5">GTP cyclohydrolase 1 type 2 homolog</fullName>
    </recommendedName>
</protein>
<comment type="subunit">
    <text evidence="2">Homohexamer.</text>
</comment>
<dbReference type="Pfam" id="PF01784">
    <property type="entry name" value="DUF34_NIF3"/>
    <property type="match status" value="1"/>
</dbReference>
<evidence type="ECO:0000256" key="4">
    <source>
        <dbReference type="ARBA" id="ARBA00022723"/>
    </source>
</evidence>
<dbReference type="NCBIfam" id="TIGR00486">
    <property type="entry name" value="YbgI_SA1388"/>
    <property type="match status" value="1"/>
</dbReference>
<organism evidence="7 8">
    <name type="scientific">Capnocytophaga endodontalis</name>
    <dbReference type="NCBI Taxonomy" id="2708117"/>
    <lineage>
        <taxon>Bacteria</taxon>
        <taxon>Pseudomonadati</taxon>
        <taxon>Bacteroidota</taxon>
        <taxon>Flavobacteriia</taxon>
        <taxon>Flavobacteriales</taxon>
        <taxon>Flavobacteriaceae</taxon>
        <taxon>Capnocytophaga</taxon>
    </lineage>
</organism>
<dbReference type="KEGG" id="capn:CBG49_07845"/>
<feature type="binding site" evidence="6">
    <location>
        <position position="103"/>
    </location>
    <ligand>
        <name>a divalent metal cation</name>
        <dbReference type="ChEBI" id="CHEBI:60240"/>
        <label>1</label>
    </ligand>
</feature>
<dbReference type="InterPro" id="IPR015867">
    <property type="entry name" value="N-reg_PII/ATP_PRibTrfase_C"/>
</dbReference>
<dbReference type="RefSeq" id="WP_088594062.1">
    <property type="nucleotide sequence ID" value="NZ_CP022022.1"/>
</dbReference>
<feature type="binding site" evidence="6">
    <location>
        <position position="65"/>
    </location>
    <ligand>
        <name>a divalent metal cation</name>
        <dbReference type="ChEBI" id="CHEBI:60240"/>
        <label>1</label>
    </ligand>
</feature>
<evidence type="ECO:0000256" key="3">
    <source>
        <dbReference type="ARBA" id="ARBA00022112"/>
    </source>
</evidence>
<dbReference type="EMBL" id="CP022022">
    <property type="protein sequence ID" value="ASF42991.1"/>
    <property type="molecule type" value="Genomic_DNA"/>
</dbReference>
<sequence length="365" mass="40949">MKITDIIQELEKLAPLQYAEGFDNVGLLVGDANAEVKGVLITLDTLEAVVDEAIEKKCNLIVSFHPIIFSGLKSLTGKNYVERVVMKAIQHQIEIYSMHTALDNQFLGVNASICNRLELQNRRILIPQPHIIQKLITYVPKSDVENLRKALFAAGAGNIGNYAECSFNLEGKGTYKGNEESHPTIGEPNVFHTEDETQIGVIFPKHLQRQILQALRQNHPYEEVAFEVYTLENEHQHIGMGMIGELNKAMPEKDFLAYLKERMQVSVVRHSALLGKDVKKVAVLGGSGAFAIENAKHAKADVYITADLKYHEFFKAEGQILLADIGHFESEQYIKSLLFDYLSKIFPTFALSISNVDTNPIKYYS</sequence>
<dbReference type="FunFam" id="3.40.1390.30:FF:000001">
    <property type="entry name" value="GTP cyclohydrolase 1 type 2"/>
    <property type="match status" value="1"/>
</dbReference>
<feature type="binding site" evidence="6">
    <location>
        <position position="331"/>
    </location>
    <ligand>
        <name>a divalent metal cation</name>
        <dbReference type="ChEBI" id="CHEBI:60240"/>
        <label>1</label>
    </ligand>
</feature>
<dbReference type="PANTHER" id="PTHR13799">
    <property type="entry name" value="NGG1 INTERACTING FACTOR 3"/>
    <property type="match status" value="1"/>
</dbReference>
<dbReference type="AlphaFoldDB" id="A0A1Z4BNX7"/>
<keyword evidence="8" id="KW-1185">Reference proteome</keyword>
<comment type="similarity">
    <text evidence="1 5">Belongs to the GTP cyclohydrolase I type 2/NIF3 family.</text>
</comment>
<dbReference type="Gene3D" id="3.40.1390.30">
    <property type="entry name" value="NIF3 (NGG1p interacting factor 3)-like"/>
    <property type="match status" value="1"/>
</dbReference>
<evidence type="ECO:0000256" key="2">
    <source>
        <dbReference type="ARBA" id="ARBA00011643"/>
    </source>
</evidence>
<dbReference type="GO" id="GO:0046872">
    <property type="term" value="F:metal ion binding"/>
    <property type="evidence" value="ECO:0007669"/>
    <property type="project" value="UniProtKB-UniRule"/>
</dbReference>
<reference evidence="8" key="1">
    <citation type="submission" date="2017-06" db="EMBL/GenBank/DDBJ databases">
        <title>Complete genome sequence of Capnocytophaga sp. KCOM 1579 (=ChDC OS43) isolated from a human refractory periapical abscess lesion.</title>
        <authorList>
            <person name="Kook J.-K."/>
            <person name="Park S.-N."/>
            <person name="Lim Y.K."/>
            <person name="Roh H."/>
        </authorList>
    </citation>
    <scope>NUCLEOTIDE SEQUENCE [LARGE SCALE GENOMIC DNA]</scope>
    <source>
        <strain evidence="8">ChDC OS43</strain>
    </source>
</reference>
<dbReference type="Proteomes" id="UP000197007">
    <property type="component" value="Chromosome"/>
</dbReference>
<evidence type="ECO:0000256" key="5">
    <source>
        <dbReference type="PIRNR" id="PIRNR037489"/>
    </source>
</evidence>
<dbReference type="InterPro" id="IPR036069">
    <property type="entry name" value="DUF34/NIF3_sf"/>
</dbReference>
<evidence type="ECO:0000256" key="1">
    <source>
        <dbReference type="ARBA" id="ARBA00006964"/>
    </source>
</evidence>
<feature type="binding site" evidence="6">
    <location>
        <position position="327"/>
    </location>
    <ligand>
        <name>a divalent metal cation</name>
        <dbReference type="ChEBI" id="CHEBI:60240"/>
        <label>1</label>
    </ligand>
</feature>